<keyword evidence="1" id="KW-0805">Transcription regulation</keyword>
<gene>
    <name evidence="6" type="ORF">H7B90_18475</name>
</gene>
<sequence>MLSTLRAGWTRGLERSSARLGRFYLKSLMMIFLVSGIPGLVTGALVYEIAGGRMESELLQQHYKQIEQRSRTIDDQLGNLELLLSHWAFDNKFGSGLYGLDFVRSFETTNDLTKTLFVMQGSNAMVKKAELYVSGGRKPVLFNPEYSSLGEEASSEVYEPLLRGPSETFWTQWAFDPDRPQDKDLALVHRIPGGSLQPFGVLVFRFSGEKFANLLQTMAPYDGGETLLMNPSGSLYVSANGSASDSPFVQALREKVEAAGQPQGSFFLEWKGITYTASYGSLSRIADDWLYVSASPISNITSPVVVISKAIILVSLAALAVAAVLAWLASRKIYSPVRRLVSLLGAPDEGGGRQDEFALIERRWRNLHEVSLELNTKLAEQLPQIKESFLHQLLQGYLYAYSEEDLLRRMKQLKWELAERRLIVLYVQLIGIGAQEGRFREGDEGLVTFAAVNMIGELAGHRFEQSSTVNFHDLTAGLLVVVPDGDDYKSALQAFGEELTQSVNRILNMRVAVAVSRPVSRVSDVPHAFERAKQAVSYRNFAGDNQIIDMEEIFAGGDPEGEPRYPFTLERELVQALRTGQEQEAEQLLEAFLAALAGDGAKECDVQQGMLLLLGNVQHAILVSGIQPSRLFQGENLYEQLSGIREPRRMLAWFRKKVIRPFQTELASRSDAQVKRMIEQAMIYLQNNYMRDISLDNCAEHAGCNPFFLSKAFKQVTGKNFIDYLTELRTDKAKELLRETELKINDVAERVGYQHSYFNRIFKKMEGMTPTRYRELSRGG</sequence>
<dbReference type="Proteomes" id="UP000553776">
    <property type="component" value="Unassembled WGS sequence"/>
</dbReference>
<evidence type="ECO:0000259" key="5">
    <source>
        <dbReference type="PROSITE" id="PS01124"/>
    </source>
</evidence>
<keyword evidence="4" id="KW-0812">Transmembrane</keyword>
<dbReference type="AlphaFoldDB" id="A0A841U2I1"/>
<dbReference type="InterPro" id="IPR009057">
    <property type="entry name" value="Homeodomain-like_sf"/>
</dbReference>
<dbReference type="GO" id="GO:0043565">
    <property type="term" value="F:sequence-specific DNA binding"/>
    <property type="evidence" value="ECO:0007669"/>
    <property type="project" value="InterPro"/>
</dbReference>
<feature type="transmembrane region" description="Helical" evidence="4">
    <location>
        <begin position="310"/>
        <end position="329"/>
    </location>
</feature>
<dbReference type="PROSITE" id="PS01124">
    <property type="entry name" value="HTH_ARAC_FAMILY_2"/>
    <property type="match status" value="1"/>
</dbReference>
<accession>A0A841U2I1</accession>
<dbReference type="PANTHER" id="PTHR43280">
    <property type="entry name" value="ARAC-FAMILY TRANSCRIPTIONAL REGULATOR"/>
    <property type="match status" value="1"/>
</dbReference>
<dbReference type="SMART" id="SM00342">
    <property type="entry name" value="HTH_ARAC"/>
    <property type="match status" value="1"/>
</dbReference>
<evidence type="ECO:0000256" key="2">
    <source>
        <dbReference type="ARBA" id="ARBA00023125"/>
    </source>
</evidence>
<dbReference type="Gene3D" id="1.10.10.60">
    <property type="entry name" value="Homeodomain-like"/>
    <property type="match status" value="2"/>
</dbReference>
<evidence type="ECO:0000313" key="6">
    <source>
        <dbReference type="EMBL" id="MBB6693378.1"/>
    </source>
</evidence>
<organism evidence="6 7">
    <name type="scientific">Cohnella xylanilytica</name>
    <dbReference type="NCBI Taxonomy" id="557555"/>
    <lineage>
        <taxon>Bacteria</taxon>
        <taxon>Bacillati</taxon>
        <taxon>Bacillota</taxon>
        <taxon>Bacilli</taxon>
        <taxon>Bacillales</taxon>
        <taxon>Paenibacillaceae</taxon>
        <taxon>Cohnella</taxon>
    </lineage>
</organism>
<keyword evidence="3" id="KW-0804">Transcription</keyword>
<dbReference type="RefSeq" id="WP_185137362.1">
    <property type="nucleotide sequence ID" value="NZ_JACJVR010000072.1"/>
</dbReference>
<reference evidence="6 7" key="1">
    <citation type="submission" date="2020-08" db="EMBL/GenBank/DDBJ databases">
        <title>Cohnella phylogeny.</title>
        <authorList>
            <person name="Dunlap C."/>
        </authorList>
    </citation>
    <scope>NUCLEOTIDE SEQUENCE [LARGE SCALE GENOMIC DNA]</scope>
    <source>
        <strain evidence="6 7">DSM 25239</strain>
    </source>
</reference>
<keyword evidence="4" id="KW-0472">Membrane</keyword>
<dbReference type="SUPFAM" id="SSF46689">
    <property type="entry name" value="Homeodomain-like"/>
    <property type="match status" value="2"/>
</dbReference>
<keyword evidence="4" id="KW-1133">Transmembrane helix</keyword>
<comment type="caution">
    <text evidence="6">The sequence shown here is derived from an EMBL/GenBank/DDBJ whole genome shotgun (WGS) entry which is preliminary data.</text>
</comment>
<evidence type="ECO:0000313" key="7">
    <source>
        <dbReference type="Proteomes" id="UP000553776"/>
    </source>
</evidence>
<dbReference type="PANTHER" id="PTHR43280:SF28">
    <property type="entry name" value="HTH-TYPE TRANSCRIPTIONAL ACTIVATOR RHAS"/>
    <property type="match status" value="1"/>
</dbReference>
<dbReference type="InterPro" id="IPR018060">
    <property type="entry name" value="HTH_AraC"/>
</dbReference>
<evidence type="ECO:0000256" key="4">
    <source>
        <dbReference type="SAM" id="Phobius"/>
    </source>
</evidence>
<dbReference type="EMBL" id="JACJVR010000072">
    <property type="protein sequence ID" value="MBB6693378.1"/>
    <property type="molecule type" value="Genomic_DNA"/>
</dbReference>
<proteinExistence type="predicted"/>
<keyword evidence="2" id="KW-0238">DNA-binding</keyword>
<dbReference type="Pfam" id="PF17853">
    <property type="entry name" value="GGDEF_2"/>
    <property type="match status" value="1"/>
</dbReference>
<feature type="transmembrane region" description="Helical" evidence="4">
    <location>
        <begin position="23"/>
        <end position="47"/>
    </location>
</feature>
<evidence type="ECO:0000256" key="1">
    <source>
        <dbReference type="ARBA" id="ARBA00023015"/>
    </source>
</evidence>
<keyword evidence="7" id="KW-1185">Reference proteome</keyword>
<feature type="domain" description="HTH araC/xylS-type" evidence="5">
    <location>
        <begin position="679"/>
        <end position="776"/>
    </location>
</feature>
<evidence type="ECO:0000256" key="3">
    <source>
        <dbReference type="ARBA" id="ARBA00023163"/>
    </source>
</evidence>
<protein>
    <submittedName>
        <fullName evidence="6">Helix-turn-helix domain-containing protein</fullName>
    </submittedName>
</protein>
<dbReference type="Pfam" id="PF12833">
    <property type="entry name" value="HTH_18"/>
    <property type="match status" value="1"/>
</dbReference>
<dbReference type="InterPro" id="IPR041522">
    <property type="entry name" value="CdaR_GGDEF"/>
</dbReference>
<name>A0A841U2I1_9BACL</name>
<dbReference type="GO" id="GO:0003700">
    <property type="term" value="F:DNA-binding transcription factor activity"/>
    <property type="evidence" value="ECO:0007669"/>
    <property type="project" value="InterPro"/>
</dbReference>